<name>A0ABU7V0X7_9GAMM</name>
<accession>A0ABU7V0X7</accession>
<evidence type="ECO:0008006" key="3">
    <source>
        <dbReference type="Google" id="ProtNLM"/>
    </source>
</evidence>
<keyword evidence="2" id="KW-1185">Reference proteome</keyword>
<gene>
    <name evidence="1" type="ORF">V3390_09370</name>
</gene>
<dbReference type="RefSeq" id="WP_331704219.1">
    <property type="nucleotide sequence ID" value="NZ_JAZHBO010000002.1"/>
</dbReference>
<proteinExistence type="predicted"/>
<organism evidence="1 2">
    <name type="scientific">Aquilutibacter rugosus</name>
    <dbReference type="NCBI Taxonomy" id="3115820"/>
    <lineage>
        <taxon>Bacteria</taxon>
        <taxon>Pseudomonadati</taxon>
        <taxon>Pseudomonadota</taxon>
        <taxon>Gammaproteobacteria</taxon>
        <taxon>Lysobacterales</taxon>
        <taxon>Lysobacteraceae</taxon>
        <taxon>Aquilutibacter</taxon>
    </lineage>
</organism>
<evidence type="ECO:0000313" key="1">
    <source>
        <dbReference type="EMBL" id="MEF2156429.1"/>
    </source>
</evidence>
<sequence length="195" mass="22129">MTDLQFDESTHTYKLNGRVIDSVTTILKPLSEHIYRGVPRPQMEAAAQLGTAVHKMIELDCLGTLDVDGLHERVAPYFPTWQRFIAETGFKVLKTEQRVYSKDYDFAGTLDLYGEMHGKTVLIDIKCTAAVPATAGPQTAAYKLALEEAGLWWVEERYVLQLPNPNDYRLAPLKDRGDIKTFLSCLTIHNWKKNQ</sequence>
<comment type="caution">
    <text evidence="1">The sequence shown here is derived from an EMBL/GenBank/DDBJ whole genome shotgun (WGS) entry which is preliminary data.</text>
</comment>
<protein>
    <recommendedName>
        <fullName evidence="3">PD-(D/E)XK nuclease superfamily protein</fullName>
    </recommendedName>
</protein>
<dbReference type="Proteomes" id="UP001356170">
    <property type="component" value="Unassembled WGS sequence"/>
</dbReference>
<dbReference type="EMBL" id="JAZHBO010000002">
    <property type="protein sequence ID" value="MEF2156429.1"/>
    <property type="molecule type" value="Genomic_DNA"/>
</dbReference>
<reference evidence="1 2" key="1">
    <citation type="submission" date="2024-01" db="EMBL/GenBank/DDBJ databases">
        <title>Novel species of the genus Luteimonas isolated from rivers.</title>
        <authorList>
            <person name="Lu H."/>
        </authorList>
    </citation>
    <scope>NUCLEOTIDE SEQUENCE [LARGE SCALE GENOMIC DNA]</scope>
    <source>
        <strain evidence="1 2">FXH3W</strain>
    </source>
</reference>
<evidence type="ECO:0000313" key="2">
    <source>
        <dbReference type="Proteomes" id="UP001356170"/>
    </source>
</evidence>